<dbReference type="NCBIfam" id="TIGR01549">
    <property type="entry name" value="HAD-SF-IA-v1"/>
    <property type="match status" value="1"/>
</dbReference>
<evidence type="ECO:0000256" key="1">
    <source>
        <dbReference type="ARBA" id="ARBA00022801"/>
    </source>
</evidence>
<dbReference type="SUPFAM" id="SSF56784">
    <property type="entry name" value="HAD-like"/>
    <property type="match status" value="1"/>
</dbReference>
<proteinExistence type="predicted"/>
<dbReference type="SFLD" id="SFLDG01129">
    <property type="entry name" value="C1.5:_HAD__Beta-PGM__Phosphata"/>
    <property type="match status" value="1"/>
</dbReference>
<dbReference type="PRINTS" id="PR00413">
    <property type="entry name" value="HADHALOGNASE"/>
</dbReference>
<accession>A0A8J3I8U5</accession>
<dbReference type="AlphaFoldDB" id="A0A8J3I8U5"/>
<name>A0A8J3I8U5_9CHLR</name>
<dbReference type="InterPro" id="IPR023214">
    <property type="entry name" value="HAD_sf"/>
</dbReference>
<dbReference type="InterPro" id="IPR036412">
    <property type="entry name" value="HAD-like_sf"/>
</dbReference>
<dbReference type="SFLD" id="SFLDS00003">
    <property type="entry name" value="Haloacid_Dehalogenase"/>
    <property type="match status" value="1"/>
</dbReference>
<dbReference type="Gene3D" id="3.40.50.1000">
    <property type="entry name" value="HAD superfamily/HAD-like"/>
    <property type="match status" value="1"/>
</dbReference>
<evidence type="ECO:0000313" key="2">
    <source>
        <dbReference type="EMBL" id="GHO90989.1"/>
    </source>
</evidence>
<dbReference type="RefSeq" id="WP_220201916.1">
    <property type="nucleotide sequence ID" value="NZ_BNJK01000001.1"/>
</dbReference>
<dbReference type="InterPro" id="IPR006439">
    <property type="entry name" value="HAD-SF_hydro_IA"/>
</dbReference>
<dbReference type="GO" id="GO:0016787">
    <property type="term" value="F:hydrolase activity"/>
    <property type="evidence" value="ECO:0007669"/>
    <property type="project" value="UniProtKB-KW"/>
</dbReference>
<dbReference type="Proteomes" id="UP000597444">
    <property type="component" value="Unassembled WGS sequence"/>
</dbReference>
<dbReference type="EMBL" id="BNJK01000001">
    <property type="protein sequence ID" value="GHO90989.1"/>
    <property type="molecule type" value="Genomic_DNA"/>
</dbReference>
<comment type="caution">
    <text evidence="2">The sequence shown here is derived from an EMBL/GenBank/DDBJ whole genome shotgun (WGS) entry which is preliminary data.</text>
</comment>
<keyword evidence="1" id="KW-0378">Hydrolase</keyword>
<dbReference type="InterPro" id="IPR051540">
    <property type="entry name" value="S-2-haloacid_dehalogenase"/>
</dbReference>
<dbReference type="PANTHER" id="PTHR43316">
    <property type="entry name" value="HYDROLASE, HALOACID DELAHOGENASE-RELATED"/>
    <property type="match status" value="1"/>
</dbReference>
<sequence length="231" mass="25585">MKYDAVIFDLYGTLVDNFPSKAFEQTVAEVAACVGAPLQDFKRLWNIETWPLRVVGHFPTTEANIEHICRVLDVPVEDALLRKAAAIRLEASRPHLTPRDDAIETLMAIKAAGYKLGLISDCSLEVAHLWPDLPFASLIDVPTFSCTAKMRKPDPRLFLLACERLAVAPERCLYIGDGGGRELSGARQVGMDAILIRVPYEEVDELAREEALQWSGPRIAAVKDVLALLDM</sequence>
<dbReference type="Pfam" id="PF00702">
    <property type="entry name" value="Hydrolase"/>
    <property type="match status" value="1"/>
</dbReference>
<reference evidence="2" key="1">
    <citation type="submission" date="2020-10" db="EMBL/GenBank/DDBJ databases">
        <title>Taxonomic study of unclassified bacteria belonging to the class Ktedonobacteria.</title>
        <authorList>
            <person name="Yabe S."/>
            <person name="Wang C.M."/>
            <person name="Zheng Y."/>
            <person name="Sakai Y."/>
            <person name="Cavaletti L."/>
            <person name="Monciardini P."/>
            <person name="Donadio S."/>
        </authorList>
    </citation>
    <scope>NUCLEOTIDE SEQUENCE</scope>
    <source>
        <strain evidence="2">ID150040</strain>
    </source>
</reference>
<gene>
    <name evidence="2" type="ORF">KSF_010370</name>
</gene>
<keyword evidence="3" id="KW-1185">Reference proteome</keyword>
<protein>
    <submittedName>
        <fullName evidence="2">Noncanonical pyrimidine nucleotidase, YjjG family protein</fullName>
    </submittedName>
</protein>
<dbReference type="PANTHER" id="PTHR43316:SF3">
    <property type="entry name" value="HALOACID DEHALOGENASE, TYPE II (AFU_ORTHOLOGUE AFUA_2G07750)-RELATED"/>
    <property type="match status" value="1"/>
</dbReference>
<evidence type="ECO:0000313" key="3">
    <source>
        <dbReference type="Proteomes" id="UP000597444"/>
    </source>
</evidence>
<organism evidence="2 3">
    <name type="scientific">Reticulibacter mediterranei</name>
    <dbReference type="NCBI Taxonomy" id="2778369"/>
    <lineage>
        <taxon>Bacteria</taxon>
        <taxon>Bacillati</taxon>
        <taxon>Chloroflexota</taxon>
        <taxon>Ktedonobacteria</taxon>
        <taxon>Ktedonobacterales</taxon>
        <taxon>Reticulibacteraceae</taxon>
        <taxon>Reticulibacter</taxon>
    </lineage>
</organism>